<keyword evidence="13" id="KW-1208">Phospholipid metabolism</keyword>
<evidence type="ECO:0000256" key="2">
    <source>
        <dbReference type="ARBA" id="ARBA00004127"/>
    </source>
</evidence>
<comment type="similarity">
    <text evidence="3 15">Belongs to the CDP-alcohol phosphatidyltransferase class-I family.</text>
</comment>
<evidence type="ECO:0000256" key="4">
    <source>
        <dbReference type="ARBA" id="ARBA00013174"/>
    </source>
</evidence>
<comment type="catalytic activity">
    <reaction evidence="1">
        <text>a CDP-1,2-diacyl-sn-glycerol + L-serine = a 1,2-diacyl-sn-glycero-3-phospho-L-serine + CMP + H(+)</text>
        <dbReference type="Rhea" id="RHEA:16913"/>
        <dbReference type="ChEBI" id="CHEBI:15378"/>
        <dbReference type="ChEBI" id="CHEBI:33384"/>
        <dbReference type="ChEBI" id="CHEBI:57262"/>
        <dbReference type="ChEBI" id="CHEBI:58332"/>
        <dbReference type="ChEBI" id="CHEBI:60377"/>
        <dbReference type="EC" id="2.7.8.8"/>
    </reaction>
</comment>
<evidence type="ECO:0000256" key="5">
    <source>
        <dbReference type="ARBA" id="ARBA00017171"/>
    </source>
</evidence>
<evidence type="ECO:0000256" key="15">
    <source>
        <dbReference type="RuleBase" id="RU003750"/>
    </source>
</evidence>
<feature type="transmembrane region" description="Helical" evidence="16">
    <location>
        <begin position="103"/>
        <end position="121"/>
    </location>
</feature>
<feature type="transmembrane region" description="Helical" evidence="16">
    <location>
        <begin position="167"/>
        <end position="185"/>
    </location>
</feature>
<dbReference type="PATRIC" id="fig|540747.5.peg.19"/>
<evidence type="ECO:0000256" key="3">
    <source>
        <dbReference type="ARBA" id="ARBA00010441"/>
    </source>
</evidence>
<evidence type="ECO:0000256" key="13">
    <source>
        <dbReference type="ARBA" id="ARBA00023264"/>
    </source>
</evidence>
<evidence type="ECO:0000256" key="9">
    <source>
        <dbReference type="ARBA" id="ARBA00022989"/>
    </source>
</evidence>
<dbReference type="GO" id="GO:0016020">
    <property type="term" value="C:membrane"/>
    <property type="evidence" value="ECO:0007669"/>
    <property type="project" value="InterPro"/>
</dbReference>
<evidence type="ECO:0000256" key="11">
    <source>
        <dbReference type="ARBA" id="ARBA00023136"/>
    </source>
</evidence>
<dbReference type="PROSITE" id="PS00379">
    <property type="entry name" value="CDP_ALCOHOL_P_TRANSF"/>
    <property type="match status" value="1"/>
</dbReference>
<evidence type="ECO:0000256" key="16">
    <source>
        <dbReference type="SAM" id="Phobius"/>
    </source>
</evidence>
<dbReference type="InterPro" id="IPR043130">
    <property type="entry name" value="CDP-OH_PTrfase_TM_dom"/>
</dbReference>
<keyword evidence="9 16" id="KW-1133">Transmembrane helix</keyword>
<accession>A0A0T5PDQ5</accession>
<dbReference type="InterPro" id="IPR048254">
    <property type="entry name" value="CDP_ALCOHOL_P_TRANSF_CS"/>
</dbReference>
<dbReference type="EC" id="2.7.8.8" evidence="4"/>
<organism evidence="17 18">
    <name type="scientific">Roseovarius indicus</name>
    <dbReference type="NCBI Taxonomy" id="540747"/>
    <lineage>
        <taxon>Bacteria</taxon>
        <taxon>Pseudomonadati</taxon>
        <taxon>Pseudomonadota</taxon>
        <taxon>Alphaproteobacteria</taxon>
        <taxon>Rhodobacterales</taxon>
        <taxon>Roseobacteraceae</taxon>
        <taxon>Roseovarius</taxon>
    </lineage>
</organism>
<dbReference type="PANTHER" id="PTHR14269:SF61">
    <property type="entry name" value="CDP-DIACYLGLYCEROL--SERINE O-PHOSPHATIDYLTRANSFERASE"/>
    <property type="match status" value="1"/>
</dbReference>
<evidence type="ECO:0000256" key="1">
    <source>
        <dbReference type="ARBA" id="ARBA00000287"/>
    </source>
</evidence>
<keyword evidence="7 15" id="KW-0808">Transferase</keyword>
<feature type="transmembrane region" description="Helical" evidence="16">
    <location>
        <begin position="12"/>
        <end position="36"/>
    </location>
</feature>
<keyword evidence="6" id="KW-0444">Lipid biosynthesis</keyword>
<evidence type="ECO:0000256" key="12">
    <source>
        <dbReference type="ARBA" id="ARBA00023209"/>
    </source>
</evidence>
<evidence type="ECO:0000256" key="8">
    <source>
        <dbReference type="ARBA" id="ARBA00022692"/>
    </source>
</evidence>
<dbReference type="GO" id="GO:0003882">
    <property type="term" value="F:CDP-diacylglycerol-serine O-phosphatidyltransferase activity"/>
    <property type="evidence" value="ECO:0007669"/>
    <property type="project" value="UniProtKB-EC"/>
</dbReference>
<evidence type="ECO:0000256" key="10">
    <source>
        <dbReference type="ARBA" id="ARBA00023098"/>
    </source>
</evidence>
<reference evidence="17 18" key="1">
    <citation type="submission" date="2015-04" db="EMBL/GenBank/DDBJ databases">
        <title>The draft genome sequence of Roseovarius indicus B108T.</title>
        <authorList>
            <person name="Li G."/>
            <person name="Lai Q."/>
            <person name="Shao Z."/>
            <person name="Yan P."/>
        </authorList>
    </citation>
    <scope>NUCLEOTIDE SEQUENCE [LARGE SCALE GENOMIC DNA]</scope>
    <source>
        <strain evidence="17 18">B108</strain>
    </source>
</reference>
<dbReference type="Gene3D" id="1.20.120.1760">
    <property type="match status" value="1"/>
</dbReference>
<dbReference type="InterPro" id="IPR000462">
    <property type="entry name" value="CDP-OH_P_trans"/>
</dbReference>
<keyword evidence="8 16" id="KW-0812">Transmembrane</keyword>
<comment type="subcellular location">
    <subcellularLocation>
        <location evidence="2">Endomembrane system</location>
        <topology evidence="2">Multi-pass membrane protein</topology>
    </subcellularLocation>
</comment>
<dbReference type="InterPro" id="IPR004533">
    <property type="entry name" value="CDP-diaglyc--ser_O-PTrfase"/>
</dbReference>
<sequence>MPQRHGKQLRDNLFVRMLPNLMTLAAICAGLTAIRLGFEEHYGPAVLLVLVAVVLDGLDGRVARMIGSDGELGAELDSLADFLNFGVAPPLVVYFWALQEMRVLSWIVVLIFALCCVVRLARFNVGNRAGTLPNDGNGFVGIPAPAGATLAMVPMFVAFAFTDRPILPDLAICVYLLLIAGLMVSRVPTLSLKGLNVARGNAVLIAAGSILLIGAFFIFKWVTMIVLCAIYLATVLWAALAASRRHLTRKR</sequence>
<keyword evidence="11 16" id="KW-0472">Membrane</keyword>
<feature type="transmembrane region" description="Helical" evidence="16">
    <location>
        <begin position="142"/>
        <end position="161"/>
    </location>
</feature>
<dbReference type="GO" id="GO:0008654">
    <property type="term" value="P:phospholipid biosynthetic process"/>
    <property type="evidence" value="ECO:0007669"/>
    <property type="project" value="UniProtKB-KW"/>
</dbReference>
<evidence type="ECO:0000256" key="6">
    <source>
        <dbReference type="ARBA" id="ARBA00022516"/>
    </source>
</evidence>
<dbReference type="STRING" id="540747.SAMN04488031_102249"/>
<feature type="transmembrane region" description="Helical" evidence="16">
    <location>
        <begin position="197"/>
        <end position="218"/>
    </location>
</feature>
<keyword evidence="12" id="KW-0594">Phospholipid biosynthesis</keyword>
<keyword evidence="10" id="KW-0443">Lipid metabolism</keyword>
<dbReference type="AlphaFoldDB" id="A0A0T5PDQ5"/>
<evidence type="ECO:0000313" key="17">
    <source>
        <dbReference type="EMBL" id="KRS19296.1"/>
    </source>
</evidence>
<dbReference type="OrthoDB" id="9777147at2"/>
<dbReference type="Proteomes" id="UP000051401">
    <property type="component" value="Unassembled WGS sequence"/>
</dbReference>
<name>A0A0T5PDQ5_9RHOB</name>
<dbReference type="NCBIfam" id="TIGR00473">
    <property type="entry name" value="pssA"/>
    <property type="match status" value="1"/>
</dbReference>
<dbReference type="EMBL" id="LAXI01000001">
    <property type="protein sequence ID" value="KRS19296.1"/>
    <property type="molecule type" value="Genomic_DNA"/>
</dbReference>
<evidence type="ECO:0000256" key="7">
    <source>
        <dbReference type="ARBA" id="ARBA00022679"/>
    </source>
</evidence>
<comment type="caution">
    <text evidence="17">The sequence shown here is derived from an EMBL/GenBank/DDBJ whole genome shotgun (WGS) entry which is preliminary data.</text>
</comment>
<gene>
    <name evidence="17" type="ORF">XM52_00100</name>
</gene>
<evidence type="ECO:0000313" key="18">
    <source>
        <dbReference type="Proteomes" id="UP000051401"/>
    </source>
</evidence>
<protein>
    <recommendedName>
        <fullName evidence="5">CDP-diacylglycerol--serine O-phosphatidyltransferase</fullName>
        <ecNumber evidence="4">2.7.8.8</ecNumber>
    </recommendedName>
    <alternativeName>
        <fullName evidence="14">Phosphatidylserine synthase</fullName>
    </alternativeName>
</protein>
<dbReference type="InterPro" id="IPR050324">
    <property type="entry name" value="CDP-alcohol_PTase-I"/>
</dbReference>
<dbReference type="GO" id="GO:0012505">
    <property type="term" value="C:endomembrane system"/>
    <property type="evidence" value="ECO:0007669"/>
    <property type="project" value="UniProtKB-SubCell"/>
</dbReference>
<feature type="transmembrane region" description="Helical" evidence="16">
    <location>
        <begin position="224"/>
        <end position="242"/>
    </location>
</feature>
<dbReference type="PANTHER" id="PTHR14269">
    <property type="entry name" value="CDP-DIACYLGLYCEROL--GLYCEROL-3-PHOSPHATE 3-PHOSPHATIDYLTRANSFERASE-RELATED"/>
    <property type="match status" value="1"/>
</dbReference>
<dbReference type="Pfam" id="PF01066">
    <property type="entry name" value="CDP-OH_P_transf"/>
    <property type="match status" value="1"/>
</dbReference>
<evidence type="ECO:0000256" key="14">
    <source>
        <dbReference type="ARBA" id="ARBA00032361"/>
    </source>
</evidence>
<keyword evidence="18" id="KW-1185">Reference proteome</keyword>
<proteinExistence type="inferred from homology"/>